<dbReference type="GO" id="GO:1990904">
    <property type="term" value="C:ribonucleoprotein complex"/>
    <property type="evidence" value="ECO:0007669"/>
    <property type="project" value="UniProtKB-KW"/>
</dbReference>
<dbReference type="PANTHER" id="PTHR13362:SF2">
    <property type="entry name" value="SMALL RIBOSOMAL SUBUNIT PROTEIN MS33"/>
    <property type="match status" value="1"/>
</dbReference>
<evidence type="ECO:0000256" key="2">
    <source>
        <dbReference type="ARBA" id="ARBA00008970"/>
    </source>
</evidence>
<name>E2B3W2_HARSA</name>
<keyword evidence="8" id="KW-1185">Reference proteome</keyword>
<dbReference type="PANTHER" id="PTHR13362">
    <property type="entry name" value="MITOCHONDRIAL RIBOSOMAL PROTEIN S33"/>
    <property type="match status" value="1"/>
</dbReference>
<organism evidence="8">
    <name type="scientific">Harpegnathos saltator</name>
    <name type="common">Jerdon's jumping ant</name>
    <dbReference type="NCBI Taxonomy" id="610380"/>
    <lineage>
        <taxon>Eukaryota</taxon>
        <taxon>Metazoa</taxon>
        <taxon>Ecdysozoa</taxon>
        <taxon>Arthropoda</taxon>
        <taxon>Hexapoda</taxon>
        <taxon>Insecta</taxon>
        <taxon>Pterygota</taxon>
        <taxon>Neoptera</taxon>
        <taxon>Endopterygota</taxon>
        <taxon>Hymenoptera</taxon>
        <taxon>Apocrita</taxon>
        <taxon>Aculeata</taxon>
        <taxon>Formicoidea</taxon>
        <taxon>Formicidae</taxon>
        <taxon>Ponerinae</taxon>
        <taxon>Ponerini</taxon>
        <taxon>Harpegnathos</taxon>
    </lineage>
</organism>
<proteinExistence type="inferred from homology"/>
<dbReference type="FunCoup" id="E2B3W2">
    <property type="interactions" value="566"/>
</dbReference>
<dbReference type="GO" id="GO:0005739">
    <property type="term" value="C:mitochondrion"/>
    <property type="evidence" value="ECO:0007669"/>
    <property type="project" value="UniProtKB-SubCell"/>
</dbReference>
<comment type="subcellular location">
    <subcellularLocation>
        <location evidence="1">Mitochondrion</location>
    </subcellularLocation>
</comment>
<evidence type="ECO:0000256" key="3">
    <source>
        <dbReference type="ARBA" id="ARBA00022980"/>
    </source>
</evidence>
<dbReference type="GO" id="GO:0005840">
    <property type="term" value="C:ribosome"/>
    <property type="evidence" value="ECO:0007669"/>
    <property type="project" value="UniProtKB-KW"/>
</dbReference>
<dbReference type="Pfam" id="PF08293">
    <property type="entry name" value="MRP-S33"/>
    <property type="match status" value="1"/>
</dbReference>
<evidence type="ECO:0000313" key="8">
    <source>
        <dbReference type="Proteomes" id="UP000008237"/>
    </source>
</evidence>
<dbReference type="KEGG" id="hst:105183215"/>
<protein>
    <recommendedName>
        <fullName evidence="6">Small ribosomal subunit protein mS33</fullName>
    </recommendedName>
</protein>
<evidence type="ECO:0000313" key="7">
    <source>
        <dbReference type="EMBL" id="EFN89631.1"/>
    </source>
</evidence>
<evidence type="ECO:0000256" key="1">
    <source>
        <dbReference type="ARBA" id="ARBA00004173"/>
    </source>
</evidence>
<comment type="similarity">
    <text evidence="2">Belongs to the mitochondrion-specific ribosomal protein mS33 family.</text>
</comment>
<dbReference type="EMBL" id="GL445407">
    <property type="protein sequence ID" value="EFN89631.1"/>
    <property type="molecule type" value="Genomic_DNA"/>
</dbReference>
<reference evidence="7 8" key="1">
    <citation type="journal article" date="2010" name="Science">
        <title>Genomic comparison of the ants Camponotus floridanus and Harpegnathos saltator.</title>
        <authorList>
            <person name="Bonasio R."/>
            <person name="Zhang G."/>
            <person name="Ye C."/>
            <person name="Mutti N.S."/>
            <person name="Fang X."/>
            <person name="Qin N."/>
            <person name="Donahue G."/>
            <person name="Yang P."/>
            <person name="Li Q."/>
            <person name="Li C."/>
            <person name="Zhang P."/>
            <person name="Huang Z."/>
            <person name="Berger S.L."/>
            <person name="Reinberg D."/>
            <person name="Wang J."/>
            <person name="Liebig J."/>
        </authorList>
    </citation>
    <scope>NUCLEOTIDE SEQUENCE [LARGE SCALE GENOMIC DNA]</scope>
    <source>
        <strain evidence="7 8">R22 G/1</strain>
    </source>
</reference>
<evidence type="ECO:0000256" key="6">
    <source>
        <dbReference type="ARBA" id="ARBA00035132"/>
    </source>
</evidence>
<dbReference type="Proteomes" id="UP000008237">
    <property type="component" value="Unassembled WGS sequence"/>
</dbReference>
<keyword evidence="5" id="KW-0687">Ribonucleoprotein</keyword>
<dbReference type="STRING" id="610380.E2B3W2"/>
<sequence>MNKYVNLAKVNSNYAMRMNRLSNRIFGEVVRPTNQKSMKVVKLFAEKPVNKRSEVVNYYPRTKETETMMDHLRNYGLYRNEHKDFNEEYNRLRLLRGKSKWIPPPFRNKQETKT</sequence>
<keyword evidence="3 7" id="KW-0689">Ribosomal protein</keyword>
<dbReference type="InParanoid" id="E2B3W2"/>
<gene>
    <name evidence="7" type="ORF">EAI_09341</name>
</gene>
<keyword evidence="4" id="KW-0496">Mitochondrion</keyword>
<dbReference type="InterPro" id="IPR013219">
    <property type="entry name" value="Ribosomal_mS33"/>
</dbReference>
<dbReference type="OrthoDB" id="5980584at2759"/>
<dbReference type="PhylomeDB" id="E2B3W2"/>
<evidence type="ECO:0000256" key="4">
    <source>
        <dbReference type="ARBA" id="ARBA00023128"/>
    </source>
</evidence>
<evidence type="ECO:0000256" key="5">
    <source>
        <dbReference type="ARBA" id="ARBA00023274"/>
    </source>
</evidence>
<accession>E2B3W2</accession>
<dbReference type="AlphaFoldDB" id="E2B3W2"/>
<dbReference type="OMA" id="PRHMETH"/>